<evidence type="ECO:0000313" key="1">
    <source>
        <dbReference type="EMBL" id="KAH9327345.1"/>
    </source>
</evidence>
<comment type="caution">
    <text evidence="1">The sequence shown here is derived from an EMBL/GenBank/DDBJ whole genome shotgun (WGS) entry which is preliminary data.</text>
</comment>
<gene>
    <name evidence="1" type="ORF">KI387_007523</name>
</gene>
<protein>
    <submittedName>
        <fullName evidence="1">Uncharacterized protein</fullName>
    </submittedName>
</protein>
<dbReference type="AlphaFoldDB" id="A0AA38GVA4"/>
<reference evidence="1 2" key="1">
    <citation type="journal article" date="2021" name="Nat. Plants">
        <title>The Taxus genome provides insights into paclitaxel biosynthesis.</title>
        <authorList>
            <person name="Xiong X."/>
            <person name="Gou J."/>
            <person name="Liao Q."/>
            <person name="Li Y."/>
            <person name="Zhou Q."/>
            <person name="Bi G."/>
            <person name="Li C."/>
            <person name="Du R."/>
            <person name="Wang X."/>
            <person name="Sun T."/>
            <person name="Guo L."/>
            <person name="Liang H."/>
            <person name="Lu P."/>
            <person name="Wu Y."/>
            <person name="Zhang Z."/>
            <person name="Ro D.K."/>
            <person name="Shang Y."/>
            <person name="Huang S."/>
            <person name="Yan J."/>
        </authorList>
    </citation>
    <scope>NUCLEOTIDE SEQUENCE [LARGE SCALE GENOMIC DNA]</scope>
    <source>
        <strain evidence="1">Ta-2019</strain>
    </source>
</reference>
<organism evidence="1 2">
    <name type="scientific">Taxus chinensis</name>
    <name type="common">Chinese yew</name>
    <name type="synonym">Taxus wallichiana var. chinensis</name>
    <dbReference type="NCBI Taxonomy" id="29808"/>
    <lineage>
        <taxon>Eukaryota</taxon>
        <taxon>Viridiplantae</taxon>
        <taxon>Streptophyta</taxon>
        <taxon>Embryophyta</taxon>
        <taxon>Tracheophyta</taxon>
        <taxon>Spermatophyta</taxon>
        <taxon>Pinopsida</taxon>
        <taxon>Pinidae</taxon>
        <taxon>Conifers II</taxon>
        <taxon>Cupressales</taxon>
        <taxon>Taxaceae</taxon>
        <taxon>Taxus</taxon>
    </lineage>
</organism>
<dbReference type="Proteomes" id="UP000824469">
    <property type="component" value="Unassembled WGS sequence"/>
</dbReference>
<accession>A0AA38GVA4</accession>
<keyword evidence="2" id="KW-1185">Reference proteome</keyword>
<dbReference type="EMBL" id="JAHRHJ020000002">
    <property type="protein sequence ID" value="KAH9327345.1"/>
    <property type="molecule type" value="Genomic_DNA"/>
</dbReference>
<name>A0AA38GVA4_TAXCH</name>
<proteinExistence type="predicted"/>
<sequence length="157" mass="18102">MLPRVKSTKDKYWECMIDVACMATIFWASMKSMRGLKGHGGELRAQKRSSVQRASEIIVLVDAATWQSSDSGIECSKWEIEFGNEVGRVELSFRSFISEDLFEQFCFQISEILESETLNESNISEARNSEFQNFKFSEIMSFRVLRLWCLEFGDSGF</sequence>
<evidence type="ECO:0000313" key="2">
    <source>
        <dbReference type="Proteomes" id="UP000824469"/>
    </source>
</evidence>